<comment type="caution">
    <text evidence="2">The sequence shown here is derived from an EMBL/GenBank/DDBJ whole genome shotgun (WGS) entry which is preliminary data.</text>
</comment>
<organism evidence="2 3">
    <name type="scientific">Rhizobium mongolense USDA 1844</name>
    <dbReference type="NCBI Taxonomy" id="1079460"/>
    <lineage>
        <taxon>Bacteria</taxon>
        <taxon>Pseudomonadati</taxon>
        <taxon>Pseudomonadota</taxon>
        <taxon>Alphaproteobacteria</taxon>
        <taxon>Hyphomicrobiales</taxon>
        <taxon>Rhizobiaceae</taxon>
        <taxon>Rhizobium/Agrobacterium group</taxon>
        <taxon>Rhizobium</taxon>
    </lineage>
</organism>
<dbReference type="PANTHER" id="PTHR34309">
    <property type="entry name" value="SLR1406 PROTEIN"/>
    <property type="match status" value="1"/>
</dbReference>
<dbReference type="PANTHER" id="PTHR34309:SF1">
    <property type="entry name" value="PROTEIN GLCG"/>
    <property type="match status" value="1"/>
</dbReference>
<gene>
    <name evidence="2" type="ORF">BCL32_2092</name>
</gene>
<dbReference type="AlphaFoldDB" id="A0A559TGT8"/>
<dbReference type="InterPro" id="IPR052517">
    <property type="entry name" value="GlcG_carb_metab_protein"/>
</dbReference>
<dbReference type="EMBL" id="VISO01000002">
    <property type="protein sequence ID" value="TVZ73827.1"/>
    <property type="molecule type" value="Genomic_DNA"/>
</dbReference>
<proteinExistence type="predicted"/>
<dbReference type="InterPro" id="IPR038084">
    <property type="entry name" value="PduO/GlcC-like_sf"/>
</dbReference>
<keyword evidence="1" id="KW-0732">Signal</keyword>
<dbReference type="Gene3D" id="3.30.450.150">
    <property type="entry name" value="Haem-degrading domain"/>
    <property type="match status" value="1"/>
</dbReference>
<reference evidence="2 3" key="1">
    <citation type="submission" date="2019-06" db="EMBL/GenBank/DDBJ databases">
        <title>Pac Bio to generate improved reference genome sequences for organisms with transposon mutant libraries (support for FEBA project).</title>
        <authorList>
            <person name="Blow M."/>
        </authorList>
    </citation>
    <scope>NUCLEOTIDE SEQUENCE [LARGE SCALE GENOMIC DNA]</scope>
    <source>
        <strain evidence="2 3">USDA 1844</strain>
    </source>
</reference>
<dbReference type="InterPro" id="IPR005624">
    <property type="entry name" value="PduO/GlcC-like"/>
</dbReference>
<feature type="chain" id="PRO_5022088813" evidence="1">
    <location>
        <begin position="27"/>
        <end position="162"/>
    </location>
</feature>
<evidence type="ECO:0000256" key="1">
    <source>
        <dbReference type="SAM" id="SignalP"/>
    </source>
</evidence>
<dbReference type="RefSeq" id="WP_028739300.1">
    <property type="nucleotide sequence ID" value="NZ_ATTQ01000001.1"/>
</dbReference>
<sequence>MMIQRTIHTALAVFMLGVVSATPGFAQNVPPYGAPISIDRAKQVAAAALAEMRRKSFEMTIAIVDSGSNLVYLKRSNDAGIGTIDAALGKAKAANGIKTPTKAIGDMILHNNQSNLLAVPGAFPVEGEVPLVVDGQVVGAIGVSGGMPADDGAIANAGAKAL</sequence>
<protein>
    <submittedName>
        <fullName evidence="2">Uncharacterized protein GlcG (DUF336 family)</fullName>
    </submittedName>
</protein>
<dbReference type="SUPFAM" id="SSF143744">
    <property type="entry name" value="GlcG-like"/>
    <property type="match status" value="1"/>
</dbReference>
<dbReference type="Proteomes" id="UP000319824">
    <property type="component" value="Unassembled WGS sequence"/>
</dbReference>
<evidence type="ECO:0000313" key="2">
    <source>
        <dbReference type="EMBL" id="TVZ73827.1"/>
    </source>
</evidence>
<name>A0A559TGT8_9HYPH</name>
<dbReference type="Pfam" id="PF03928">
    <property type="entry name" value="HbpS-like"/>
    <property type="match status" value="1"/>
</dbReference>
<feature type="signal peptide" evidence="1">
    <location>
        <begin position="1"/>
        <end position="26"/>
    </location>
</feature>
<evidence type="ECO:0000313" key="3">
    <source>
        <dbReference type="Proteomes" id="UP000319824"/>
    </source>
</evidence>
<accession>A0A559TGT8</accession>